<evidence type="ECO:0000313" key="13">
    <source>
        <dbReference type="Proteomes" id="UP000693946"/>
    </source>
</evidence>
<accession>A0AAV6R887</accession>
<dbReference type="GO" id="GO:0150079">
    <property type="term" value="P:negative regulation of neuroinflammatory response"/>
    <property type="evidence" value="ECO:0007669"/>
    <property type="project" value="TreeGrafter"/>
</dbReference>
<dbReference type="GO" id="GO:0009986">
    <property type="term" value="C:cell surface"/>
    <property type="evidence" value="ECO:0007669"/>
    <property type="project" value="TreeGrafter"/>
</dbReference>
<dbReference type="InterPro" id="IPR013106">
    <property type="entry name" value="Ig_V-set"/>
</dbReference>
<sequence>MLYILILALLFKASAMQLKGYGNAVVEYGKEGHYKCTVDNQTGVLQVTWQRLMKDEPIENLATYSQHFGQRVNRPYQGKVVFTQASLNSTSITLKNVSWQDEGCYICSFNVYPDGSKRKQTCLSVQGISSVDTQFHHRSGRDGEDVGVSFSCSATGKPAPTIEWDISPGATYSEQRQTVAVANSDHTFTISDNITLRLPVDWDGHVDCLLNTGRPGQRREKIPFVLERAEHPKVNDVKGLSPSGLAIIITAVSLISLIAAFAAATMWKRFKCNRMKMCQDLELY</sequence>
<comment type="caution">
    <text evidence="12">The sequence shown here is derived from an EMBL/GenBank/DDBJ whole genome shotgun (WGS) entry which is preliminary data.</text>
</comment>
<evidence type="ECO:0000256" key="4">
    <source>
        <dbReference type="ARBA" id="ARBA00022989"/>
    </source>
</evidence>
<proteinExistence type="predicted"/>
<evidence type="ECO:0000256" key="8">
    <source>
        <dbReference type="ARBA" id="ARBA00023319"/>
    </source>
</evidence>
<dbReference type="SMART" id="SM00406">
    <property type="entry name" value="IGv"/>
    <property type="match status" value="1"/>
</dbReference>
<feature type="signal peptide" evidence="10">
    <location>
        <begin position="1"/>
        <end position="15"/>
    </location>
</feature>
<reference evidence="12 13" key="1">
    <citation type="journal article" date="2021" name="Sci. Rep.">
        <title>Chromosome anchoring in Senegalese sole (Solea senegalensis) reveals sex-associated markers and genome rearrangements in flatfish.</title>
        <authorList>
            <person name="Guerrero-Cozar I."/>
            <person name="Gomez-Garrido J."/>
            <person name="Berbel C."/>
            <person name="Martinez-Blanch J.F."/>
            <person name="Alioto T."/>
            <person name="Claros M.G."/>
            <person name="Gagnaire P.A."/>
            <person name="Manchado M."/>
        </authorList>
    </citation>
    <scope>NUCLEOTIDE SEQUENCE [LARGE SCALE GENOMIC DNA]</scope>
    <source>
        <strain evidence="12">Sse05_10M</strain>
    </source>
</reference>
<dbReference type="PANTHER" id="PTHR46841:SF7">
    <property type="entry name" value="IG-LIKE DOMAIN-CONTAINING PROTEIN"/>
    <property type="match status" value="1"/>
</dbReference>
<dbReference type="EMBL" id="JAGKHQ010000012">
    <property type="protein sequence ID" value="KAG7501548.1"/>
    <property type="molecule type" value="Genomic_DNA"/>
</dbReference>
<dbReference type="InterPro" id="IPR047164">
    <property type="entry name" value="OX2G-like"/>
</dbReference>
<evidence type="ECO:0000256" key="6">
    <source>
        <dbReference type="ARBA" id="ARBA00023157"/>
    </source>
</evidence>
<keyword evidence="2 9" id="KW-0812">Transmembrane</keyword>
<dbReference type="GO" id="GO:0098632">
    <property type="term" value="F:cell-cell adhesion mediator activity"/>
    <property type="evidence" value="ECO:0007669"/>
    <property type="project" value="InterPro"/>
</dbReference>
<dbReference type="GO" id="GO:0016020">
    <property type="term" value="C:membrane"/>
    <property type="evidence" value="ECO:0007669"/>
    <property type="project" value="UniProtKB-SubCell"/>
</dbReference>
<dbReference type="InterPro" id="IPR007110">
    <property type="entry name" value="Ig-like_dom"/>
</dbReference>
<keyword evidence="8" id="KW-0393">Immunoglobulin domain</keyword>
<keyword evidence="5 9" id="KW-0472">Membrane</keyword>
<evidence type="ECO:0000256" key="7">
    <source>
        <dbReference type="ARBA" id="ARBA00023180"/>
    </source>
</evidence>
<keyword evidence="7" id="KW-0325">Glycoprotein</keyword>
<gene>
    <name evidence="12" type="ORF">JOB18_001772</name>
</gene>
<protein>
    <submittedName>
        <fullName evidence="12">OX-2 membrane glycoprotein-like</fullName>
    </submittedName>
</protein>
<feature type="domain" description="Ig-like" evidence="11">
    <location>
        <begin position="142"/>
        <end position="208"/>
    </location>
</feature>
<organism evidence="12 13">
    <name type="scientific">Solea senegalensis</name>
    <name type="common">Senegalese sole</name>
    <dbReference type="NCBI Taxonomy" id="28829"/>
    <lineage>
        <taxon>Eukaryota</taxon>
        <taxon>Metazoa</taxon>
        <taxon>Chordata</taxon>
        <taxon>Craniata</taxon>
        <taxon>Vertebrata</taxon>
        <taxon>Euteleostomi</taxon>
        <taxon>Actinopterygii</taxon>
        <taxon>Neopterygii</taxon>
        <taxon>Teleostei</taxon>
        <taxon>Neoteleostei</taxon>
        <taxon>Acanthomorphata</taxon>
        <taxon>Carangaria</taxon>
        <taxon>Pleuronectiformes</taxon>
        <taxon>Pleuronectoidei</taxon>
        <taxon>Soleidae</taxon>
        <taxon>Solea</taxon>
    </lineage>
</organism>
<evidence type="ECO:0000256" key="1">
    <source>
        <dbReference type="ARBA" id="ARBA00004167"/>
    </source>
</evidence>
<evidence type="ECO:0000256" key="3">
    <source>
        <dbReference type="ARBA" id="ARBA00022729"/>
    </source>
</evidence>
<dbReference type="GO" id="GO:0030424">
    <property type="term" value="C:axon"/>
    <property type="evidence" value="ECO:0007669"/>
    <property type="project" value="TreeGrafter"/>
</dbReference>
<dbReference type="PANTHER" id="PTHR46841">
    <property type="entry name" value="OX-2 MEMBRANE GLYCOPROTEIN"/>
    <property type="match status" value="1"/>
</dbReference>
<evidence type="ECO:0000256" key="9">
    <source>
        <dbReference type="SAM" id="Phobius"/>
    </source>
</evidence>
<dbReference type="PROSITE" id="PS50835">
    <property type="entry name" value="IG_LIKE"/>
    <property type="match status" value="2"/>
</dbReference>
<dbReference type="GO" id="GO:0034113">
    <property type="term" value="P:heterotypic cell-cell adhesion"/>
    <property type="evidence" value="ECO:0007669"/>
    <property type="project" value="TreeGrafter"/>
</dbReference>
<keyword evidence="6" id="KW-1015">Disulfide bond</keyword>
<comment type="subcellular location">
    <subcellularLocation>
        <location evidence="1">Membrane</location>
        <topology evidence="1">Single-pass membrane protein</topology>
    </subcellularLocation>
</comment>
<evidence type="ECO:0000259" key="11">
    <source>
        <dbReference type="PROSITE" id="PS50835"/>
    </source>
</evidence>
<feature type="chain" id="PRO_5043865614" evidence="10">
    <location>
        <begin position="16"/>
        <end position="284"/>
    </location>
</feature>
<evidence type="ECO:0000256" key="10">
    <source>
        <dbReference type="SAM" id="SignalP"/>
    </source>
</evidence>
<evidence type="ECO:0000313" key="12">
    <source>
        <dbReference type="EMBL" id="KAG7501548.1"/>
    </source>
</evidence>
<feature type="transmembrane region" description="Helical" evidence="9">
    <location>
        <begin position="245"/>
        <end position="267"/>
    </location>
</feature>
<keyword evidence="13" id="KW-1185">Reference proteome</keyword>
<dbReference type="Proteomes" id="UP000693946">
    <property type="component" value="Linkage Group LG2"/>
</dbReference>
<name>A0AAV6R887_SOLSE</name>
<dbReference type="Pfam" id="PF07686">
    <property type="entry name" value="V-set"/>
    <property type="match status" value="1"/>
</dbReference>
<evidence type="ECO:0000256" key="2">
    <source>
        <dbReference type="ARBA" id="ARBA00022692"/>
    </source>
</evidence>
<keyword evidence="4 9" id="KW-1133">Transmembrane helix</keyword>
<dbReference type="GO" id="GO:0043025">
    <property type="term" value="C:neuronal cell body"/>
    <property type="evidence" value="ECO:0007669"/>
    <property type="project" value="TreeGrafter"/>
</dbReference>
<dbReference type="AlphaFoldDB" id="A0AAV6R887"/>
<feature type="domain" description="Ig-like" evidence="11">
    <location>
        <begin position="13"/>
        <end position="124"/>
    </location>
</feature>
<evidence type="ECO:0000256" key="5">
    <source>
        <dbReference type="ARBA" id="ARBA00023136"/>
    </source>
</evidence>
<keyword evidence="3 10" id="KW-0732">Signal</keyword>